<dbReference type="NCBIfam" id="TIGR04183">
    <property type="entry name" value="Por_Secre_tail"/>
    <property type="match status" value="1"/>
</dbReference>
<dbReference type="InterPro" id="IPR052574">
    <property type="entry name" value="CDIRP"/>
</dbReference>
<evidence type="ECO:0000313" key="7">
    <source>
        <dbReference type="EMBL" id="CAI2768105.1"/>
    </source>
</evidence>
<dbReference type="InterPro" id="IPR026444">
    <property type="entry name" value="Secre_tail"/>
</dbReference>
<feature type="chain" id="PRO_5040754424" evidence="4">
    <location>
        <begin position="20"/>
        <end position="886"/>
    </location>
</feature>
<dbReference type="Pfam" id="PF24595">
    <property type="entry name" value="DUF7619"/>
    <property type="match status" value="1"/>
</dbReference>
<proteinExistence type="predicted"/>
<dbReference type="InterPro" id="IPR047589">
    <property type="entry name" value="DUF11_rpt"/>
</dbReference>
<feature type="domain" description="Secretion system C-terminal sorting" evidence="5">
    <location>
        <begin position="814"/>
        <end position="883"/>
    </location>
</feature>
<evidence type="ECO:0000259" key="5">
    <source>
        <dbReference type="Pfam" id="PF18962"/>
    </source>
</evidence>
<reference evidence="7" key="1">
    <citation type="submission" date="2022-09" db="EMBL/GenBank/DDBJ databases">
        <authorList>
            <person name="Duchaud E."/>
        </authorList>
    </citation>
    <scope>NUCLEOTIDE SEQUENCE</scope>
    <source>
        <strain evidence="7">TRV642</strain>
    </source>
</reference>
<evidence type="ECO:0000256" key="1">
    <source>
        <dbReference type="ARBA" id="ARBA00022614"/>
    </source>
</evidence>
<dbReference type="Gene3D" id="3.80.10.10">
    <property type="entry name" value="Ribonuclease Inhibitor"/>
    <property type="match status" value="2"/>
</dbReference>
<dbReference type="PANTHER" id="PTHR47566">
    <property type="match status" value="1"/>
</dbReference>
<keyword evidence="1" id="KW-0433">Leucine-rich repeat</keyword>
<dbReference type="KEGG" id="fcs:TRV642_3300"/>
<evidence type="ECO:0000256" key="2">
    <source>
        <dbReference type="ARBA" id="ARBA00022729"/>
    </source>
</evidence>
<dbReference type="GO" id="GO:0035591">
    <property type="term" value="F:signaling adaptor activity"/>
    <property type="evidence" value="ECO:0007669"/>
    <property type="project" value="TreeGrafter"/>
</dbReference>
<dbReference type="InterPro" id="IPR055353">
    <property type="entry name" value="DUF7619"/>
</dbReference>
<dbReference type="Pfam" id="PF18962">
    <property type="entry name" value="Por_Secre_tail"/>
    <property type="match status" value="1"/>
</dbReference>
<dbReference type="EMBL" id="OX336425">
    <property type="protein sequence ID" value="CAI2768105.1"/>
    <property type="molecule type" value="Genomic_DNA"/>
</dbReference>
<feature type="signal peptide" evidence="4">
    <location>
        <begin position="1"/>
        <end position="19"/>
    </location>
</feature>
<evidence type="ECO:0000313" key="8">
    <source>
        <dbReference type="Proteomes" id="UP001152749"/>
    </source>
</evidence>
<keyword evidence="2 4" id="KW-0732">Signal</keyword>
<dbReference type="Proteomes" id="UP001152749">
    <property type="component" value="Chromosome"/>
</dbReference>
<dbReference type="NCBIfam" id="TIGR01451">
    <property type="entry name" value="B_ant_repeat"/>
    <property type="match status" value="1"/>
</dbReference>
<dbReference type="PANTHER" id="PTHR47566:SF1">
    <property type="entry name" value="PROTEIN NUD1"/>
    <property type="match status" value="1"/>
</dbReference>
<keyword evidence="3" id="KW-0677">Repeat</keyword>
<evidence type="ECO:0000256" key="4">
    <source>
        <dbReference type="SAM" id="SignalP"/>
    </source>
</evidence>
<evidence type="ECO:0000259" key="6">
    <source>
        <dbReference type="Pfam" id="PF24595"/>
    </source>
</evidence>
<evidence type="ECO:0000256" key="3">
    <source>
        <dbReference type="ARBA" id="ARBA00022737"/>
    </source>
</evidence>
<organism evidence="7 8">
    <name type="scientific">Flavobacterium collinsii</name>
    <dbReference type="NCBI Taxonomy" id="1114861"/>
    <lineage>
        <taxon>Bacteria</taxon>
        <taxon>Pseudomonadati</taxon>
        <taxon>Bacteroidota</taxon>
        <taxon>Flavobacteriia</taxon>
        <taxon>Flavobacteriales</taxon>
        <taxon>Flavobacteriaceae</taxon>
        <taxon>Flavobacterium</taxon>
    </lineage>
</organism>
<dbReference type="RefSeq" id="WP_263360796.1">
    <property type="nucleotide sequence ID" value="NZ_OX336425.1"/>
</dbReference>
<name>A0A9W4TH61_9FLAO</name>
<dbReference type="SUPFAM" id="SSF52058">
    <property type="entry name" value="L domain-like"/>
    <property type="match status" value="1"/>
</dbReference>
<protein>
    <submittedName>
        <fullName evidence="7">Conserved leucine-rich repeat (LRR) protein containing a type A C-terminal secretion signal</fullName>
    </submittedName>
</protein>
<accession>A0A9W4TH61</accession>
<gene>
    <name evidence="7" type="ORF">TRV642_3300</name>
</gene>
<feature type="domain" description="DUF7619" evidence="6">
    <location>
        <begin position="666"/>
        <end position="795"/>
    </location>
</feature>
<sequence length="886" mass="98099">MSKNYLLLLTLCFFCSANSQTINIPDANFKAKLLEADVLNEIAQDKNQNNIKIDANGDGEIQLSEALNVYYLTVKESSISSVVGIKNFDNLIEFKCGQNNITSIDVSNMNNLLYLECYINQIVNLNLSGTSNLYELNCQENLLTTLNLSSVSKLTSLNCSVNQLTDLDVTVLPDLFSLFCGWNQLTELNLSNQNPTTFNALSCSKNNLSNLDIVRFNNLHTLHCSENPLTNLEISAYSTLGSLAYSETKISNFDVTKFPNLIYLSCSQTETTSLDLTGLVKLKILDCVQNKLTNLDVSTSINLESLSCTYNSLTNLDVTKLSKLGYLQIGNNQLESIDLKNLINLKDITIFDTALKDIDLSHSVSLEKVYISSNPLLESISIKNGSMEKEIQIAQNPKLKYVCTDEEQITKIENILRENGINDCNVNSYCSFTSGGDSFTIQGKNKNDADHNGCDVSDTPASFLKFKIDDGTKAGNFITNETGLYAIKVPAGSYTISPVFENSNYFTISPSSLQVEFPTTTSPFIQDFCLVPQGIRNDLEIITLPLEPARPGFIAKYKIVYKNKGNKTQSGTVNLSFNGAALKIISATEAISSQTQSNISWNFSNLKPFETREILLYLDVNSPIETPAINNGDILKYVATVISAETDEKPIDNTFELNQTVVGSYDPNDKTCLEGDVIKPELIGEYVHYMIRFENTGTYAAQNIVVKDMVDLSKFDISTLIPTSSSHSFVTKISEGNKVEFVFENISLPFDDAHNDGYVAFKIKTLPTLKVGDSFTNEANIYFDYNFPILTNKPTSTFKTLGTQDFSFSNYFNVYPNAVYDILNITAKNTIDIISMSVYNVLGQLEISVPNGKNTSTIDVSSLTTGNYILKVKTDKGISGVKFIKK</sequence>
<dbReference type="InterPro" id="IPR032675">
    <property type="entry name" value="LRR_dom_sf"/>
</dbReference>
<dbReference type="AlphaFoldDB" id="A0A9W4TH61"/>